<comment type="subcellular location">
    <subcellularLocation>
        <location evidence="1">Cytoplasm</location>
    </subcellularLocation>
</comment>
<dbReference type="InterPro" id="IPR042221">
    <property type="entry name" value="Leu/Phe-tRNA_Trfase_N"/>
</dbReference>
<evidence type="ECO:0000256" key="1">
    <source>
        <dbReference type="ARBA" id="ARBA00004496"/>
    </source>
</evidence>
<dbReference type="InterPro" id="IPR042203">
    <property type="entry name" value="Leu/Phe-tRNA_Trfase_C"/>
</dbReference>
<dbReference type="Pfam" id="PF03588">
    <property type="entry name" value="Leu_Phe_trans"/>
    <property type="match status" value="1"/>
</dbReference>
<proteinExistence type="inferred from homology"/>
<dbReference type="GO" id="GO:0008914">
    <property type="term" value="F:leucyl-tRNA--protein transferase activity"/>
    <property type="evidence" value="ECO:0007669"/>
    <property type="project" value="UniProtKB-EC"/>
</dbReference>
<organism evidence="5">
    <name type="scientific">hydrothermal vent metagenome</name>
    <dbReference type="NCBI Taxonomy" id="652676"/>
    <lineage>
        <taxon>unclassified sequences</taxon>
        <taxon>metagenomes</taxon>
        <taxon>ecological metagenomes</taxon>
    </lineage>
</organism>
<dbReference type="HAMAP" id="MF_00688">
    <property type="entry name" value="Leu_Phe_trans"/>
    <property type="match status" value="1"/>
</dbReference>
<dbReference type="InterPro" id="IPR004616">
    <property type="entry name" value="Leu/Phe-tRNA_Trfase"/>
</dbReference>
<keyword evidence="3 5" id="KW-0808">Transferase</keyword>
<evidence type="ECO:0000256" key="3">
    <source>
        <dbReference type="ARBA" id="ARBA00022679"/>
    </source>
</evidence>
<reference evidence="5" key="1">
    <citation type="submission" date="2016-10" db="EMBL/GenBank/DDBJ databases">
        <authorList>
            <person name="de Groot N.N."/>
        </authorList>
    </citation>
    <scope>NUCLEOTIDE SEQUENCE</scope>
</reference>
<dbReference type="NCBIfam" id="TIGR00667">
    <property type="entry name" value="aat"/>
    <property type="match status" value="1"/>
</dbReference>
<evidence type="ECO:0000256" key="2">
    <source>
        <dbReference type="ARBA" id="ARBA00022490"/>
    </source>
</evidence>
<dbReference type="Gene3D" id="3.30.70.3550">
    <property type="entry name" value="Leucyl/phenylalanyl-tRNA-protein transferase, N-terminal domain"/>
    <property type="match status" value="1"/>
</dbReference>
<dbReference type="FunFam" id="3.30.70.3550:FF:000001">
    <property type="entry name" value="Leucyl/phenylalanyl-tRNA--protein transferase"/>
    <property type="match status" value="1"/>
</dbReference>
<keyword evidence="4 5" id="KW-0012">Acyltransferase</keyword>
<sequence length="238" mass="27295">MIVIPELNRYTIEFPPPTSASQEGIVAWGGDLTPSRIIRAYQEGIFPWYAKDDPILWWSPDPRFIMELDEFRLTRSLKKSLKKFEYKIDADFSGVIRSCATVPREGQNGTWILPEVIEAYETLHALGVAHSIESYHEGELVGGLYGLAIGGVFCGESMFSKKSDASKAAYYILIQHLKKWRYSFVDCQVPTPHLASLGAKEISREEFLKRLYKVRFEKPSHHWSIDKSITDKYTLKKK</sequence>
<dbReference type="PANTHER" id="PTHR30098:SF2">
    <property type="entry name" value="LEUCYL_PHENYLALANYL-TRNA--PROTEIN TRANSFERASE"/>
    <property type="match status" value="1"/>
</dbReference>
<dbReference type="PANTHER" id="PTHR30098">
    <property type="entry name" value="LEUCYL/PHENYLALANYL-TRNA--PROTEIN TRANSFERASE"/>
    <property type="match status" value="1"/>
</dbReference>
<dbReference type="InterPro" id="IPR016181">
    <property type="entry name" value="Acyl_CoA_acyltransferase"/>
</dbReference>
<dbReference type="AlphaFoldDB" id="A0A1W1C115"/>
<dbReference type="GO" id="GO:0005737">
    <property type="term" value="C:cytoplasm"/>
    <property type="evidence" value="ECO:0007669"/>
    <property type="project" value="UniProtKB-SubCell"/>
</dbReference>
<dbReference type="EMBL" id="FPHB01000046">
    <property type="protein sequence ID" value="SFV59528.1"/>
    <property type="molecule type" value="Genomic_DNA"/>
</dbReference>
<evidence type="ECO:0000256" key="4">
    <source>
        <dbReference type="ARBA" id="ARBA00023315"/>
    </source>
</evidence>
<gene>
    <name evidence="5" type="ORF">MNB_SM-7-105</name>
</gene>
<dbReference type="GO" id="GO:0030163">
    <property type="term" value="P:protein catabolic process"/>
    <property type="evidence" value="ECO:0007669"/>
    <property type="project" value="InterPro"/>
</dbReference>
<evidence type="ECO:0000313" key="5">
    <source>
        <dbReference type="EMBL" id="SFV59528.1"/>
    </source>
</evidence>
<name>A0A1W1C115_9ZZZZ</name>
<dbReference type="SUPFAM" id="SSF55729">
    <property type="entry name" value="Acyl-CoA N-acyltransferases (Nat)"/>
    <property type="match status" value="1"/>
</dbReference>
<protein>
    <submittedName>
        <fullName evidence="5">Leucyl/phenylalanyl-tRNA--protein transferase</fullName>
        <ecNumber evidence="5">2.3.2.6</ecNumber>
    </submittedName>
</protein>
<accession>A0A1W1C115</accession>
<dbReference type="Gene3D" id="3.40.630.70">
    <property type="entry name" value="Leucyl/phenylalanyl-tRNA-protein transferase, C-terminal domain"/>
    <property type="match status" value="1"/>
</dbReference>
<keyword evidence="2" id="KW-0963">Cytoplasm</keyword>
<dbReference type="EC" id="2.3.2.6" evidence="5"/>